<dbReference type="RefSeq" id="WP_245755839.1">
    <property type="nucleotide sequence ID" value="NZ_FOWZ01000003.1"/>
</dbReference>
<accession>A0A1I5NGH5</accession>
<feature type="chain" id="PRO_5012746208" evidence="1">
    <location>
        <begin position="16"/>
        <end position="330"/>
    </location>
</feature>
<dbReference type="SUPFAM" id="SSF50630">
    <property type="entry name" value="Acid proteases"/>
    <property type="match status" value="2"/>
</dbReference>
<evidence type="ECO:0000256" key="1">
    <source>
        <dbReference type="SAM" id="SignalP"/>
    </source>
</evidence>
<keyword evidence="2" id="KW-0378">Hydrolase</keyword>
<keyword evidence="3" id="KW-1185">Reference proteome</keyword>
<evidence type="ECO:0000313" key="3">
    <source>
        <dbReference type="Proteomes" id="UP000199331"/>
    </source>
</evidence>
<dbReference type="Pfam" id="PF13650">
    <property type="entry name" value="Asp_protease_2"/>
    <property type="match status" value="2"/>
</dbReference>
<dbReference type="GO" id="GO:0008233">
    <property type="term" value="F:peptidase activity"/>
    <property type="evidence" value="ECO:0007669"/>
    <property type="project" value="UniProtKB-KW"/>
</dbReference>
<organism evidence="2 3">
    <name type="scientific">Qipengyuania nanhaisediminis</name>
    <dbReference type="NCBI Taxonomy" id="604088"/>
    <lineage>
        <taxon>Bacteria</taxon>
        <taxon>Pseudomonadati</taxon>
        <taxon>Pseudomonadota</taxon>
        <taxon>Alphaproteobacteria</taxon>
        <taxon>Sphingomonadales</taxon>
        <taxon>Erythrobacteraceae</taxon>
        <taxon>Qipengyuania</taxon>
    </lineage>
</organism>
<dbReference type="GO" id="GO:0006508">
    <property type="term" value="P:proteolysis"/>
    <property type="evidence" value="ECO:0007669"/>
    <property type="project" value="UniProtKB-KW"/>
</dbReference>
<name>A0A1I5NGH5_9SPHN</name>
<dbReference type="Proteomes" id="UP000199331">
    <property type="component" value="Unassembled WGS sequence"/>
</dbReference>
<dbReference type="EMBL" id="FOWZ01000003">
    <property type="protein sequence ID" value="SFP20827.1"/>
    <property type="molecule type" value="Genomic_DNA"/>
</dbReference>
<proteinExistence type="predicted"/>
<evidence type="ECO:0000313" key="2">
    <source>
        <dbReference type="EMBL" id="SFP20827.1"/>
    </source>
</evidence>
<dbReference type="STRING" id="604088.SAMN04488060_1829"/>
<dbReference type="AlphaFoldDB" id="A0A1I5NGH5"/>
<keyword evidence="1" id="KW-0732">Signal</keyword>
<reference evidence="3" key="1">
    <citation type="submission" date="2016-10" db="EMBL/GenBank/DDBJ databases">
        <authorList>
            <person name="Varghese N."/>
            <person name="Submissions S."/>
        </authorList>
    </citation>
    <scope>NUCLEOTIDE SEQUENCE [LARGE SCALE GENOMIC DNA]</scope>
    <source>
        <strain evidence="3">CGMCC 1.7715</strain>
    </source>
</reference>
<dbReference type="InterPro" id="IPR034122">
    <property type="entry name" value="Retropepsin-like_bacterial"/>
</dbReference>
<dbReference type="Gene3D" id="2.40.70.10">
    <property type="entry name" value="Acid Proteases"/>
    <property type="match status" value="2"/>
</dbReference>
<sequence length="330" mass="35547">MSVSLGLSIALFASAASSSIVSLSQSEPAAAPPVMPQAEELPQIDELQLDRDRYERLTVPVTIDGQGPFRFFIDTGAQATVVTRAVTDALALEPSGRALLVAMGSTETVDTVELDGLEFADRVFNGMVAPLLEGRHIGADGILGLDSLQDLRVAMDFKEDRIAVADAEQLGGNRGYEIIVRARNKLGQMIITDAKVNGIRTAVIIDTGAQHSFGNPALLDRLSRRKGERDELFISDVNGVQLSSDLAYVREIAIGGVTIKRAPIGFADSPAFHALGYTDKPALILGLRNLSMFERVAIDFSSRTVLFDLPRETARPSLMQNGIFQNRPGP</sequence>
<dbReference type="InterPro" id="IPR021109">
    <property type="entry name" value="Peptidase_aspartic_dom_sf"/>
</dbReference>
<keyword evidence="2" id="KW-0645">Protease</keyword>
<dbReference type="CDD" id="cd05483">
    <property type="entry name" value="retropepsin_like_bacteria"/>
    <property type="match status" value="1"/>
</dbReference>
<feature type="signal peptide" evidence="1">
    <location>
        <begin position="1"/>
        <end position="15"/>
    </location>
</feature>
<gene>
    <name evidence="2" type="ORF">SAMN04488060_1829</name>
</gene>
<protein>
    <submittedName>
        <fullName evidence="2">Aspartyl protease</fullName>
    </submittedName>
</protein>